<dbReference type="PANTHER" id="PTHR30290">
    <property type="entry name" value="PERIPLASMIC BINDING COMPONENT OF ABC TRANSPORTER"/>
    <property type="match status" value="1"/>
</dbReference>
<dbReference type="InterPro" id="IPR039424">
    <property type="entry name" value="SBP_5"/>
</dbReference>
<proteinExistence type="inferred from homology"/>
<evidence type="ECO:0000256" key="3">
    <source>
        <dbReference type="ARBA" id="ARBA00022729"/>
    </source>
</evidence>
<name>A0A383B5G9_9ZZZZ</name>
<gene>
    <name evidence="6" type="ORF">METZ01_LOCUS468096</name>
</gene>
<accession>A0A383B5G9</accession>
<feature type="domain" description="Solute-binding protein family 5" evidence="5">
    <location>
        <begin position="74"/>
        <end position="185"/>
    </location>
</feature>
<keyword evidence="4" id="KW-1133">Transmembrane helix</keyword>
<dbReference type="EMBL" id="UINC01197648">
    <property type="protein sequence ID" value="SVE15242.1"/>
    <property type="molecule type" value="Genomic_DNA"/>
</dbReference>
<dbReference type="Pfam" id="PF00496">
    <property type="entry name" value="SBP_bac_5"/>
    <property type="match status" value="1"/>
</dbReference>
<reference evidence="6" key="1">
    <citation type="submission" date="2018-05" db="EMBL/GenBank/DDBJ databases">
        <authorList>
            <person name="Lanie J.A."/>
            <person name="Ng W.-L."/>
            <person name="Kazmierczak K.M."/>
            <person name="Andrzejewski T.M."/>
            <person name="Davidsen T.M."/>
            <person name="Wayne K.J."/>
            <person name="Tettelin H."/>
            <person name="Glass J.I."/>
            <person name="Rusch D."/>
            <person name="Podicherti R."/>
            <person name="Tsui H.-C.T."/>
            <person name="Winkler M.E."/>
        </authorList>
    </citation>
    <scope>NUCLEOTIDE SEQUENCE</scope>
</reference>
<dbReference type="GO" id="GO:1904680">
    <property type="term" value="F:peptide transmembrane transporter activity"/>
    <property type="evidence" value="ECO:0007669"/>
    <property type="project" value="TreeGrafter"/>
</dbReference>
<keyword evidence="4" id="KW-0812">Transmembrane</keyword>
<dbReference type="AlphaFoldDB" id="A0A383B5G9"/>
<feature type="transmembrane region" description="Helical" evidence="4">
    <location>
        <begin position="6"/>
        <end position="23"/>
    </location>
</feature>
<dbReference type="GO" id="GO:0015833">
    <property type="term" value="P:peptide transport"/>
    <property type="evidence" value="ECO:0007669"/>
    <property type="project" value="TreeGrafter"/>
</dbReference>
<organism evidence="6">
    <name type="scientific">marine metagenome</name>
    <dbReference type="NCBI Taxonomy" id="408172"/>
    <lineage>
        <taxon>unclassified sequences</taxon>
        <taxon>metagenomes</taxon>
        <taxon>ecological metagenomes</taxon>
    </lineage>
</organism>
<comment type="similarity">
    <text evidence="1">Belongs to the bacterial solute-binding protein 5 family.</text>
</comment>
<protein>
    <recommendedName>
        <fullName evidence="5">Solute-binding protein family 5 domain-containing protein</fullName>
    </recommendedName>
</protein>
<sequence length="190" mass="20609">MNLKGLAWAVGLLGIGIVALLVFTKSDKSSALIYARGTDSTTLDPAEVSWGEDAKVVTNVYENLVTFDTDSTAIVPKLATSWETSPDGKSWTFQLGKGISFHDGTPFNAEAVVFTFNRLIDENDPTRPKKVPYGEMFNFIEKVEVSGEDVVFQLKNANATFLQILALFGAGIVSPTAVQKHGNSFNQNPC</sequence>
<keyword evidence="2" id="KW-0813">Transport</keyword>
<dbReference type="InterPro" id="IPR000914">
    <property type="entry name" value="SBP_5_dom"/>
</dbReference>
<dbReference type="SUPFAM" id="SSF53850">
    <property type="entry name" value="Periplasmic binding protein-like II"/>
    <property type="match status" value="1"/>
</dbReference>
<keyword evidence="3" id="KW-0732">Signal</keyword>
<evidence type="ECO:0000256" key="2">
    <source>
        <dbReference type="ARBA" id="ARBA00022448"/>
    </source>
</evidence>
<evidence type="ECO:0000313" key="6">
    <source>
        <dbReference type="EMBL" id="SVE15242.1"/>
    </source>
</evidence>
<evidence type="ECO:0000256" key="1">
    <source>
        <dbReference type="ARBA" id="ARBA00005695"/>
    </source>
</evidence>
<evidence type="ECO:0000259" key="5">
    <source>
        <dbReference type="Pfam" id="PF00496"/>
    </source>
</evidence>
<dbReference type="Gene3D" id="3.90.76.10">
    <property type="entry name" value="Dipeptide-binding Protein, Domain 1"/>
    <property type="match status" value="1"/>
</dbReference>
<feature type="non-terminal residue" evidence="6">
    <location>
        <position position="190"/>
    </location>
</feature>
<dbReference type="PANTHER" id="PTHR30290:SF9">
    <property type="entry name" value="OLIGOPEPTIDE-BINDING PROTEIN APPA"/>
    <property type="match status" value="1"/>
</dbReference>
<evidence type="ECO:0000256" key="4">
    <source>
        <dbReference type="SAM" id="Phobius"/>
    </source>
</evidence>
<keyword evidence="4" id="KW-0472">Membrane</keyword>